<dbReference type="EMBL" id="FTOL01000001">
    <property type="protein sequence ID" value="SIS71980.1"/>
    <property type="molecule type" value="Genomic_DNA"/>
</dbReference>
<protein>
    <recommendedName>
        <fullName evidence="3">MobA protein</fullName>
    </recommendedName>
</protein>
<reference evidence="2" key="1">
    <citation type="submission" date="2017-01" db="EMBL/GenBank/DDBJ databases">
        <authorList>
            <person name="Varghese N."/>
            <person name="Submissions S."/>
        </authorList>
    </citation>
    <scope>NUCLEOTIDE SEQUENCE [LARGE SCALE GENOMIC DNA]</scope>
    <source>
        <strain evidence="2">DSM 18017</strain>
    </source>
</reference>
<name>A0A1N7LDZ4_9FLAO</name>
<evidence type="ECO:0000313" key="1">
    <source>
        <dbReference type="EMBL" id="SIS71980.1"/>
    </source>
</evidence>
<organism evidence="1 2">
    <name type="scientific">Chryseobacterium ureilyticum</name>
    <dbReference type="NCBI Taxonomy" id="373668"/>
    <lineage>
        <taxon>Bacteria</taxon>
        <taxon>Pseudomonadati</taxon>
        <taxon>Bacteroidota</taxon>
        <taxon>Flavobacteriia</taxon>
        <taxon>Flavobacteriales</taxon>
        <taxon>Weeksellaceae</taxon>
        <taxon>Chryseobacterium group</taxon>
        <taxon>Chryseobacterium</taxon>
    </lineage>
</organism>
<dbReference type="RefSeq" id="WP_076550678.1">
    <property type="nucleotide sequence ID" value="NZ_FTOL01000001.1"/>
</dbReference>
<dbReference type="InterPro" id="IPR045788">
    <property type="entry name" value="MobC_2"/>
</dbReference>
<accession>A0A1N7LDZ4</accession>
<sequence>MNDHKNYYRNKGGRKPKAAPCVHRYVFRLNEEDNSKFLSLFEVSGMDNKAKFITSVLFSKEIKTVKIDKGTVDFYMRLTSFYSQFRAVGVNYNQVVKLLYTHFTEKKAAAFLYKLERHTAELSVLCRKIIELANEFTNGNIEK</sequence>
<gene>
    <name evidence="1" type="ORF">SAMN05421786_1011225</name>
</gene>
<dbReference type="Proteomes" id="UP000186744">
    <property type="component" value="Unassembled WGS sequence"/>
</dbReference>
<evidence type="ECO:0008006" key="3">
    <source>
        <dbReference type="Google" id="ProtNLM"/>
    </source>
</evidence>
<dbReference type="AlphaFoldDB" id="A0A1N7LDZ4"/>
<dbReference type="NCBIfam" id="NF041324">
    <property type="entry name" value="Bacteroid_MobA"/>
    <property type="match status" value="1"/>
</dbReference>
<dbReference type="STRING" id="373668.SAMN05421786_1011225"/>
<keyword evidence="2" id="KW-1185">Reference proteome</keyword>
<dbReference type="OrthoDB" id="2042421at2"/>
<dbReference type="Pfam" id="PF19514">
    <property type="entry name" value="MobC_2"/>
    <property type="match status" value="1"/>
</dbReference>
<proteinExistence type="predicted"/>
<evidence type="ECO:0000313" key="2">
    <source>
        <dbReference type="Proteomes" id="UP000186744"/>
    </source>
</evidence>